<name>A0A7H1M901_9NEIS</name>
<sequence>MFYVGRKKNAKFVCMCEKGRQLDDKESNRCRFEIQFNHGDIEIPPDILKHSDGYFSGAFPICQTFKNMIHERRISVREKTLNLTFGYKVRHGKIPLVP</sequence>
<dbReference type="InterPro" id="IPR003491">
    <property type="entry name" value="REP-like_C"/>
</dbReference>
<protein>
    <submittedName>
        <fullName evidence="2">Replication initiation factor family protein</fullName>
    </submittedName>
</protein>
<dbReference type="Pfam" id="PF02486">
    <property type="entry name" value="Rep_trans"/>
    <property type="match status" value="1"/>
</dbReference>
<proteinExistence type="predicted"/>
<evidence type="ECO:0000313" key="3">
    <source>
        <dbReference type="Proteomes" id="UP000516412"/>
    </source>
</evidence>
<dbReference type="Proteomes" id="UP000516412">
    <property type="component" value="Chromosome"/>
</dbReference>
<dbReference type="AlphaFoldDB" id="A0A7H1M901"/>
<organism evidence="2 3">
    <name type="scientific">Neisseria musculi</name>
    <dbReference type="NCBI Taxonomy" id="1815583"/>
    <lineage>
        <taxon>Bacteria</taxon>
        <taxon>Pseudomonadati</taxon>
        <taxon>Pseudomonadota</taxon>
        <taxon>Betaproteobacteria</taxon>
        <taxon>Neisseriales</taxon>
        <taxon>Neisseriaceae</taxon>
        <taxon>Neisseria</taxon>
    </lineage>
</organism>
<evidence type="ECO:0000313" key="2">
    <source>
        <dbReference type="EMBL" id="QNT58116.1"/>
    </source>
</evidence>
<feature type="domain" description="Replication initiation protein-like C-terminal" evidence="1">
    <location>
        <begin position="2"/>
        <end position="68"/>
    </location>
</feature>
<keyword evidence="2" id="KW-0648">Protein biosynthesis</keyword>
<keyword evidence="2" id="KW-0396">Initiation factor</keyword>
<dbReference type="KEGG" id="nmus:H7A79_1398"/>
<evidence type="ECO:0000259" key="1">
    <source>
        <dbReference type="Pfam" id="PF02486"/>
    </source>
</evidence>
<keyword evidence="3" id="KW-1185">Reference proteome</keyword>
<dbReference type="GO" id="GO:0003743">
    <property type="term" value="F:translation initiation factor activity"/>
    <property type="evidence" value="ECO:0007669"/>
    <property type="project" value="UniProtKB-KW"/>
</dbReference>
<dbReference type="EMBL" id="CP060414">
    <property type="protein sequence ID" value="QNT58116.1"/>
    <property type="molecule type" value="Genomic_DNA"/>
</dbReference>
<gene>
    <name evidence="2" type="ORF">H7A79_1398</name>
</gene>
<accession>A0A7H1M901</accession>
<reference evidence="2" key="1">
    <citation type="submission" date="2024-06" db="EMBL/GenBank/DDBJ databases">
        <title>Complete Genome Sequence of mouse commensal type strain Neisseria musculi.</title>
        <authorList>
            <person name="Thapa E."/>
            <person name="Aluvathingal J."/>
            <person name="Nadendla S."/>
            <person name="Mehta A."/>
            <person name="Tettelin H."/>
            <person name="Weyand N.J."/>
        </authorList>
    </citation>
    <scope>NUCLEOTIDE SEQUENCE</scope>
    <source>
        <strain evidence="2">NW831</strain>
    </source>
</reference>